<feature type="transmembrane region" description="Helical" evidence="1">
    <location>
        <begin position="12"/>
        <end position="42"/>
    </location>
</feature>
<feature type="transmembrane region" description="Helical" evidence="1">
    <location>
        <begin position="134"/>
        <end position="153"/>
    </location>
</feature>
<organism evidence="2 3">
    <name type="scientific">Antrodiella citrinella</name>
    <dbReference type="NCBI Taxonomy" id="2447956"/>
    <lineage>
        <taxon>Eukaryota</taxon>
        <taxon>Fungi</taxon>
        <taxon>Dikarya</taxon>
        <taxon>Basidiomycota</taxon>
        <taxon>Agaricomycotina</taxon>
        <taxon>Agaricomycetes</taxon>
        <taxon>Polyporales</taxon>
        <taxon>Steccherinaceae</taxon>
        <taxon>Antrodiella</taxon>
    </lineage>
</organism>
<gene>
    <name evidence="2" type="ORF">EUX98_g4014</name>
</gene>
<protein>
    <submittedName>
        <fullName evidence="2">Uncharacterized protein</fullName>
    </submittedName>
</protein>
<feature type="transmembrane region" description="Helical" evidence="1">
    <location>
        <begin position="62"/>
        <end position="83"/>
    </location>
</feature>
<proteinExistence type="predicted"/>
<keyword evidence="3" id="KW-1185">Reference proteome</keyword>
<dbReference type="OrthoDB" id="2905268at2759"/>
<dbReference type="EMBL" id="SGPM01000091">
    <property type="protein sequence ID" value="THH30161.1"/>
    <property type="molecule type" value="Genomic_DNA"/>
</dbReference>
<sequence length="238" mass="26012">MSSSVFEQIYRFYLIVSPVWWLLVVPMCMFTVSIVMSCLLLAQLTHPGSTIWQSINVNIELGYWSTAIATNILLTGLIVAHLMHNRRKAMGALGKQIQVPYLSISAILIEAAVLYTAFGIAFLVPYAMGNTFNVLFFSLIGQVQYITPLLIILRVAQDRAYTRPGPVTEPSGSSTIHWARASGTRPHAMADVEVGVSTQHSDDFVSEAEGYPPESEKFGPLVGLTAKDDSTSVLSITG</sequence>
<feature type="transmembrane region" description="Helical" evidence="1">
    <location>
        <begin position="104"/>
        <end position="128"/>
    </location>
</feature>
<comment type="caution">
    <text evidence="2">The sequence shown here is derived from an EMBL/GenBank/DDBJ whole genome shotgun (WGS) entry which is preliminary data.</text>
</comment>
<evidence type="ECO:0000256" key="1">
    <source>
        <dbReference type="SAM" id="Phobius"/>
    </source>
</evidence>
<name>A0A4S4MXV9_9APHY</name>
<accession>A0A4S4MXV9</accession>
<evidence type="ECO:0000313" key="3">
    <source>
        <dbReference type="Proteomes" id="UP000308730"/>
    </source>
</evidence>
<reference evidence="2 3" key="1">
    <citation type="submission" date="2019-02" db="EMBL/GenBank/DDBJ databases">
        <title>Genome sequencing of the rare red list fungi Antrodiella citrinella (Flaviporus citrinellus).</title>
        <authorList>
            <person name="Buettner E."/>
            <person name="Kellner H."/>
        </authorList>
    </citation>
    <scope>NUCLEOTIDE SEQUENCE [LARGE SCALE GENOMIC DNA]</scope>
    <source>
        <strain evidence="2 3">DSM 108506</strain>
    </source>
</reference>
<keyword evidence="1" id="KW-0472">Membrane</keyword>
<keyword evidence="1" id="KW-1133">Transmembrane helix</keyword>
<dbReference type="AlphaFoldDB" id="A0A4S4MXV9"/>
<evidence type="ECO:0000313" key="2">
    <source>
        <dbReference type="EMBL" id="THH30161.1"/>
    </source>
</evidence>
<dbReference type="Proteomes" id="UP000308730">
    <property type="component" value="Unassembled WGS sequence"/>
</dbReference>
<keyword evidence="1" id="KW-0812">Transmembrane</keyword>